<proteinExistence type="predicted"/>
<keyword evidence="1" id="KW-0418">Kinase</keyword>
<dbReference type="PANTHER" id="PTHR35526">
    <property type="entry name" value="ANTI-SIGMA-F FACTOR RSBW-RELATED"/>
    <property type="match status" value="1"/>
</dbReference>
<dbReference type="CDD" id="cd16936">
    <property type="entry name" value="HATPase_RsbW-like"/>
    <property type="match status" value="1"/>
</dbReference>
<dbReference type="EMBL" id="BAAAUF010000042">
    <property type="protein sequence ID" value="GAA3055779.1"/>
    <property type="molecule type" value="Genomic_DNA"/>
</dbReference>
<protein>
    <recommendedName>
        <fullName evidence="3">Histidine kinase/HSP90-like ATPase domain-containing protein</fullName>
    </recommendedName>
</protein>
<evidence type="ECO:0000313" key="5">
    <source>
        <dbReference type="Proteomes" id="UP001501532"/>
    </source>
</evidence>
<organism evidence="4 5">
    <name type="scientific">Streptomyces glomeratus</name>
    <dbReference type="NCBI Taxonomy" id="284452"/>
    <lineage>
        <taxon>Bacteria</taxon>
        <taxon>Bacillati</taxon>
        <taxon>Actinomycetota</taxon>
        <taxon>Actinomycetes</taxon>
        <taxon>Kitasatosporales</taxon>
        <taxon>Streptomycetaceae</taxon>
        <taxon>Streptomyces</taxon>
    </lineage>
</organism>
<sequence length="177" mass="19062">MPHLAQRAFSPTPQIVRTARAFAMQALESWGGCGRRDDIRVCLSALAGDAVQHGSPDGRDYLVRLIRHPYCLHLEVHDSARRAAVRTPVLSWSAEEGRGMHIVRELCDDWGVQTDDADHDGLKVQAPRRTLHTEGNTPWDCPGSKAPSPPARSDTSSPPSPCPSACCSLSGCAAACA</sequence>
<dbReference type="Proteomes" id="UP001501532">
    <property type="component" value="Unassembled WGS sequence"/>
</dbReference>
<evidence type="ECO:0000313" key="4">
    <source>
        <dbReference type="EMBL" id="GAA3055779.1"/>
    </source>
</evidence>
<dbReference type="InterPro" id="IPR050267">
    <property type="entry name" value="Anti-sigma-factor_SerPK"/>
</dbReference>
<dbReference type="InterPro" id="IPR036890">
    <property type="entry name" value="HATPase_C_sf"/>
</dbReference>
<name>A0ABP6LU85_9ACTN</name>
<keyword evidence="5" id="KW-1185">Reference proteome</keyword>
<evidence type="ECO:0000259" key="3">
    <source>
        <dbReference type="Pfam" id="PF13581"/>
    </source>
</evidence>
<dbReference type="Gene3D" id="3.30.565.10">
    <property type="entry name" value="Histidine kinase-like ATPase, C-terminal domain"/>
    <property type="match status" value="1"/>
</dbReference>
<accession>A0ABP6LU85</accession>
<keyword evidence="1" id="KW-0723">Serine/threonine-protein kinase</keyword>
<reference evidence="5" key="1">
    <citation type="journal article" date="2019" name="Int. J. Syst. Evol. Microbiol.">
        <title>The Global Catalogue of Microorganisms (GCM) 10K type strain sequencing project: providing services to taxonomists for standard genome sequencing and annotation.</title>
        <authorList>
            <consortium name="The Broad Institute Genomics Platform"/>
            <consortium name="The Broad Institute Genome Sequencing Center for Infectious Disease"/>
            <person name="Wu L."/>
            <person name="Ma J."/>
        </authorList>
    </citation>
    <scope>NUCLEOTIDE SEQUENCE [LARGE SCALE GENOMIC DNA]</scope>
    <source>
        <strain evidence="5">JCM 9091</strain>
    </source>
</reference>
<gene>
    <name evidence="4" type="ORF">GCM10010448_44020</name>
</gene>
<evidence type="ECO:0000256" key="2">
    <source>
        <dbReference type="SAM" id="MobiDB-lite"/>
    </source>
</evidence>
<dbReference type="PANTHER" id="PTHR35526:SF3">
    <property type="entry name" value="ANTI-SIGMA-F FACTOR RSBW"/>
    <property type="match status" value="1"/>
</dbReference>
<dbReference type="RefSeq" id="WP_344415218.1">
    <property type="nucleotide sequence ID" value="NZ_BAAAUF010000042.1"/>
</dbReference>
<feature type="region of interest" description="Disordered" evidence="2">
    <location>
        <begin position="121"/>
        <end position="164"/>
    </location>
</feature>
<feature type="domain" description="Histidine kinase/HSP90-like ATPase" evidence="3">
    <location>
        <begin position="9"/>
        <end position="116"/>
    </location>
</feature>
<dbReference type="Pfam" id="PF13581">
    <property type="entry name" value="HATPase_c_2"/>
    <property type="match status" value="1"/>
</dbReference>
<keyword evidence="1" id="KW-0808">Transferase</keyword>
<dbReference type="InterPro" id="IPR003594">
    <property type="entry name" value="HATPase_dom"/>
</dbReference>
<evidence type="ECO:0000256" key="1">
    <source>
        <dbReference type="ARBA" id="ARBA00022527"/>
    </source>
</evidence>
<comment type="caution">
    <text evidence="4">The sequence shown here is derived from an EMBL/GenBank/DDBJ whole genome shotgun (WGS) entry which is preliminary data.</text>
</comment>